<evidence type="ECO:0000256" key="1">
    <source>
        <dbReference type="SAM" id="MobiDB-lite"/>
    </source>
</evidence>
<protein>
    <submittedName>
        <fullName evidence="2">Uncharacterized protein</fullName>
    </submittedName>
</protein>
<gene>
    <name evidence="2" type="ORF">FSB_LOCUS58397</name>
</gene>
<dbReference type="EMBL" id="OIVN01006320">
    <property type="protein sequence ID" value="SPD30515.1"/>
    <property type="molecule type" value="Genomic_DNA"/>
</dbReference>
<dbReference type="AlphaFoldDB" id="A0A2N9J1N8"/>
<proteinExistence type="predicted"/>
<organism evidence="2">
    <name type="scientific">Fagus sylvatica</name>
    <name type="common">Beechnut</name>
    <dbReference type="NCBI Taxonomy" id="28930"/>
    <lineage>
        <taxon>Eukaryota</taxon>
        <taxon>Viridiplantae</taxon>
        <taxon>Streptophyta</taxon>
        <taxon>Embryophyta</taxon>
        <taxon>Tracheophyta</taxon>
        <taxon>Spermatophyta</taxon>
        <taxon>Magnoliopsida</taxon>
        <taxon>eudicotyledons</taxon>
        <taxon>Gunneridae</taxon>
        <taxon>Pentapetalae</taxon>
        <taxon>rosids</taxon>
        <taxon>fabids</taxon>
        <taxon>Fagales</taxon>
        <taxon>Fagaceae</taxon>
        <taxon>Fagus</taxon>
    </lineage>
</organism>
<accession>A0A2N9J1N8</accession>
<sequence>MDRETGSGRGGYSRDGGGYGGGGGRREGGGGYSCGGGGKLVMIPADPKGVSDVDCLVTGER</sequence>
<evidence type="ECO:0000313" key="2">
    <source>
        <dbReference type="EMBL" id="SPD30515.1"/>
    </source>
</evidence>
<name>A0A2N9J1N8_FAGSY</name>
<reference evidence="2" key="1">
    <citation type="submission" date="2018-02" db="EMBL/GenBank/DDBJ databases">
        <authorList>
            <person name="Cohen D.B."/>
            <person name="Kent A.D."/>
        </authorList>
    </citation>
    <scope>NUCLEOTIDE SEQUENCE</scope>
</reference>
<feature type="region of interest" description="Disordered" evidence="1">
    <location>
        <begin position="1"/>
        <end position="30"/>
    </location>
</feature>
<feature type="compositionally biased region" description="Gly residues" evidence="1">
    <location>
        <begin position="7"/>
        <end position="30"/>
    </location>
</feature>